<dbReference type="AlphaFoldDB" id="A0A1L3MQX7"/>
<dbReference type="GO" id="GO:0000166">
    <property type="term" value="F:nucleotide binding"/>
    <property type="evidence" value="ECO:0007669"/>
    <property type="project" value="UniProtKB-KW"/>
</dbReference>
<evidence type="ECO:0000256" key="1">
    <source>
        <dbReference type="ARBA" id="ARBA00022729"/>
    </source>
</evidence>
<dbReference type="OrthoDB" id="9775118at2"/>
<dbReference type="Pfam" id="PF02872">
    <property type="entry name" value="5_nucleotid_C"/>
    <property type="match status" value="1"/>
</dbReference>
<dbReference type="PRINTS" id="PR01607">
    <property type="entry name" value="APYRASEFAMLY"/>
</dbReference>
<dbReference type="InterPro" id="IPR006179">
    <property type="entry name" value="5_nucleotidase/apyrase"/>
</dbReference>
<proteinExistence type="inferred from homology"/>
<keyword evidence="1 2" id="KW-0732">Signal</keyword>
<dbReference type="SUPFAM" id="SSF55816">
    <property type="entry name" value="5'-nucleotidase (syn. UDP-sugar hydrolase), C-terminal domain"/>
    <property type="match status" value="1"/>
</dbReference>
<dbReference type="EMBL" id="CP016020">
    <property type="protein sequence ID" value="APH04775.1"/>
    <property type="molecule type" value="Genomic_DNA"/>
</dbReference>
<dbReference type="PANTHER" id="PTHR11575">
    <property type="entry name" value="5'-NUCLEOTIDASE-RELATED"/>
    <property type="match status" value="1"/>
</dbReference>
<dbReference type="InterPro" id="IPR004843">
    <property type="entry name" value="Calcineurin-like_PHP"/>
</dbReference>
<comment type="similarity">
    <text evidence="2">Belongs to the 5'-nucleotidase family.</text>
</comment>
<dbReference type="InterPro" id="IPR036907">
    <property type="entry name" value="5'-Nucleotdase_C_sf"/>
</dbReference>
<feature type="chain" id="PRO_5039762537" description="Bifunctional metallophosphatase/5'-nucleotidase" evidence="2">
    <location>
        <begin position="25"/>
        <end position="507"/>
    </location>
</feature>
<dbReference type="Gene3D" id="3.90.780.10">
    <property type="entry name" value="5'-Nucleotidase, C-terminal domain"/>
    <property type="match status" value="1"/>
</dbReference>
<dbReference type="InterPro" id="IPR029052">
    <property type="entry name" value="Metallo-depent_PP-like"/>
</dbReference>
<keyword evidence="6" id="KW-1185">Reference proteome</keyword>
<dbReference type="SUPFAM" id="SSF56300">
    <property type="entry name" value="Metallo-dependent phosphatases"/>
    <property type="match status" value="1"/>
</dbReference>
<keyword evidence="2" id="KW-0547">Nucleotide-binding</keyword>
<feature type="signal peptide" evidence="2">
    <location>
        <begin position="1"/>
        <end position="24"/>
    </location>
</feature>
<evidence type="ECO:0000313" key="6">
    <source>
        <dbReference type="Proteomes" id="UP000181936"/>
    </source>
</evidence>
<evidence type="ECO:0008006" key="7">
    <source>
        <dbReference type="Google" id="ProtNLM"/>
    </source>
</evidence>
<organism evidence="5 6">
    <name type="scientific">Bacillus weihaiensis</name>
    <dbReference type="NCBI Taxonomy" id="1547283"/>
    <lineage>
        <taxon>Bacteria</taxon>
        <taxon>Bacillati</taxon>
        <taxon>Bacillota</taxon>
        <taxon>Bacilli</taxon>
        <taxon>Bacillales</taxon>
        <taxon>Bacillaceae</taxon>
        <taxon>Bacillus</taxon>
    </lineage>
</organism>
<feature type="domain" description="5'-Nucleotidase C-terminal" evidence="4">
    <location>
        <begin position="342"/>
        <end position="483"/>
    </location>
</feature>
<dbReference type="STRING" id="1547283.A9C19_08460"/>
<dbReference type="RefSeq" id="WP_072579568.1">
    <property type="nucleotide sequence ID" value="NZ_CP016020.1"/>
</dbReference>
<evidence type="ECO:0000259" key="3">
    <source>
        <dbReference type="Pfam" id="PF00149"/>
    </source>
</evidence>
<sequence length="507" mass="56436">MHKKKRFFLYSCIFLLFLSTSVYSASTYRENVTTIQLIGLNDFHGQLDTYQELSGQKVGGAEYVASLVKKLRNQNPDSLLVHAGDMVGGSPPLSSVFQDEPTIEFLNSLHVDIGTLGNHEFDRGVPEMLRLIQGDPSSDFNGSTTTYISANVLNKDTHSPLFPPYLVKEINGKKIGFIGVVTTETKDYVVPSHLNGLNITDEVEAINHAATEIVSQGVTTIVVLAHVSAKSSLTGGNPRQELVKMAPSLHNEIDVIFAGHSHGYANTIVDNKLIVQGYSYGKAITQVNLEFDNTTDTLLNKEATIHLTSHEHIEPDLQTIQLLEKYRVKQNEMNQIVMILPQSISRKKDRNGDSPLGKLLVESMSNETQADIAFTHHGGIRFNLEEGPISINDVKRALPFNHHVLKVELSGLQIQQAIEEQWKGEKENFLQIKGLTYMHTTPFSKKVETIYLDNGEKLKPNSTYTVALTDYLANGGDGFLAFQNHRLLKKYGNVSDLLIDYLKEENS</sequence>
<dbReference type="GO" id="GO:0008253">
    <property type="term" value="F:5'-nucleotidase activity"/>
    <property type="evidence" value="ECO:0007669"/>
    <property type="project" value="TreeGrafter"/>
</dbReference>
<name>A0A1L3MQX7_9BACI</name>
<protein>
    <recommendedName>
        <fullName evidence="7">Bifunctional metallophosphatase/5'-nucleotidase</fullName>
    </recommendedName>
</protein>
<dbReference type="Pfam" id="PF00149">
    <property type="entry name" value="Metallophos"/>
    <property type="match status" value="1"/>
</dbReference>
<dbReference type="PANTHER" id="PTHR11575:SF24">
    <property type="entry name" value="5'-NUCLEOTIDASE"/>
    <property type="match status" value="1"/>
</dbReference>
<evidence type="ECO:0000256" key="2">
    <source>
        <dbReference type="RuleBase" id="RU362119"/>
    </source>
</evidence>
<evidence type="ECO:0000313" key="5">
    <source>
        <dbReference type="EMBL" id="APH04775.1"/>
    </source>
</evidence>
<accession>A0A1L3MQX7</accession>
<dbReference type="KEGG" id="bwh:A9C19_08460"/>
<dbReference type="Proteomes" id="UP000181936">
    <property type="component" value="Chromosome"/>
</dbReference>
<keyword evidence="2" id="KW-0378">Hydrolase</keyword>
<reference evidence="5 6" key="1">
    <citation type="journal article" date="2016" name="Sci. Rep.">
        <title>Complete genome sequence and transcriptomic analysis of a novel marine strain Bacillus weihaiensis reveals the mechanism of brown algae degradation.</title>
        <authorList>
            <person name="Zhu Y."/>
            <person name="Chen P."/>
            <person name="Bao Y."/>
            <person name="Men Y."/>
            <person name="Zeng Y."/>
            <person name="Yang J."/>
            <person name="Sun J."/>
            <person name="Sun Y."/>
        </authorList>
    </citation>
    <scope>NUCLEOTIDE SEQUENCE [LARGE SCALE GENOMIC DNA]</scope>
    <source>
        <strain evidence="5 6">Alg07</strain>
    </source>
</reference>
<gene>
    <name evidence="5" type="ORF">A9C19_08460</name>
</gene>
<evidence type="ECO:0000259" key="4">
    <source>
        <dbReference type="Pfam" id="PF02872"/>
    </source>
</evidence>
<dbReference type="InterPro" id="IPR008334">
    <property type="entry name" value="5'-Nucleotdase_C"/>
</dbReference>
<feature type="domain" description="Calcineurin-like phosphoesterase" evidence="3">
    <location>
        <begin position="40"/>
        <end position="264"/>
    </location>
</feature>
<dbReference type="GO" id="GO:0030288">
    <property type="term" value="C:outer membrane-bounded periplasmic space"/>
    <property type="evidence" value="ECO:0007669"/>
    <property type="project" value="TreeGrafter"/>
</dbReference>
<dbReference type="Gene3D" id="3.60.21.10">
    <property type="match status" value="1"/>
</dbReference>
<dbReference type="GO" id="GO:0009166">
    <property type="term" value="P:nucleotide catabolic process"/>
    <property type="evidence" value="ECO:0007669"/>
    <property type="project" value="InterPro"/>
</dbReference>
<dbReference type="GO" id="GO:0008768">
    <property type="term" value="F:UDP-sugar diphosphatase activity"/>
    <property type="evidence" value="ECO:0007669"/>
    <property type="project" value="TreeGrafter"/>
</dbReference>